<name>A0A345T3H6_9ACTN</name>
<evidence type="ECO:0000313" key="2">
    <source>
        <dbReference type="EMBL" id="AXI80531.1"/>
    </source>
</evidence>
<feature type="compositionally biased region" description="Basic and acidic residues" evidence="1">
    <location>
        <begin position="1"/>
        <end position="16"/>
    </location>
</feature>
<dbReference type="KEGG" id="stri:C7M71_027220"/>
<dbReference type="EMBL" id="CP031264">
    <property type="protein sequence ID" value="AXI80531.1"/>
    <property type="molecule type" value="Genomic_DNA"/>
</dbReference>
<reference evidence="3" key="1">
    <citation type="submission" date="2018-07" db="EMBL/GenBank/DDBJ databases">
        <title>Streptacidiphilus bronchialis DSM 106435 chromosome.</title>
        <authorList>
            <person name="Batra D."/>
            <person name="Gulvik C.A."/>
        </authorList>
    </citation>
    <scope>NUCLEOTIDE SEQUENCE [LARGE SCALE GENOMIC DNA]</scope>
    <source>
        <strain evidence="3">DSM 106435</strain>
    </source>
</reference>
<proteinExistence type="predicted"/>
<organism evidence="2 3">
    <name type="scientific">Peterkaempfera bronchialis</name>
    <dbReference type="NCBI Taxonomy" id="2126346"/>
    <lineage>
        <taxon>Bacteria</taxon>
        <taxon>Bacillati</taxon>
        <taxon>Actinomycetota</taxon>
        <taxon>Actinomycetes</taxon>
        <taxon>Kitasatosporales</taxon>
        <taxon>Streptomycetaceae</taxon>
        <taxon>Peterkaempfera</taxon>
    </lineage>
</organism>
<dbReference type="RefSeq" id="WP_111495559.1">
    <property type="nucleotide sequence ID" value="NZ_CP031264.1"/>
</dbReference>
<evidence type="ECO:0000256" key="1">
    <source>
        <dbReference type="SAM" id="MobiDB-lite"/>
    </source>
</evidence>
<evidence type="ECO:0000313" key="3">
    <source>
        <dbReference type="Proteomes" id="UP000249340"/>
    </source>
</evidence>
<gene>
    <name evidence="2" type="ORF">C7M71_027220</name>
</gene>
<dbReference type="AlphaFoldDB" id="A0A345T3H6"/>
<accession>A0A345T3H6</accession>
<feature type="region of interest" description="Disordered" evidence="1">
    <location>
        <begin position="130"/>
        <end position="149"/>
    </location>
</feature>
<dbReference type="OrthoDB" id="3212097at2"/>
<protein>
    <submittedName>
        <fullName evidence="2">Uncharacterized protein</fullName>
    </submittedName>
</protein>
<sequence length="149" mass="16789">MGQRDGRSSVDGEHRRPPGTPDLAVTAAGRFSEALERLERARGALYDFHQLVGRADALLDEVVEALDSLGRDALAAEVRRELIGRNVLSGRWTYQVVEEFDDGYYAVFRSLEEKARRELVGGRRHVHEAEMKERRRTAGHPGHEALPED</sequence>
<feature type="region of interest" description="Disordered" evidence="1">
    <location>
        <begin position="1"/>
        <end position="25"/>
    </location>
</feature>
<dbReference type="Proteomes" id="UP000249340">
    <property type="component" value="Chromosome"/>
</dbReference>
<keyword evidence="3" id="KW-1185">Reference proteome</keyword>